<proteinExistence type="predicted"/>
<name>A0A078AJB4_STYLE</name>
<keyword evidence="2" id="KW-1185">Reference proteome</keyword>
<evidence type="ECO:0000313" key="2">
    <source>
        <dbReference type="Proteomes" id="UP000039865"/>
    </source>
</evidence>
<dbReference type="OrthoDB" id="10509439at2759"/>
<protein>
    <submittedName>
        <fullName evidence="1">Uncharacterized protein</fullName>
    </submittedName>
</protein>
<accession>A0A078AJB4</accession>
<dbReference type="EMBL" id="CCKQ01010475">
    <property type="protein sequence ID" value="CDW81991.1"/>
    <property type="molecule type" value="Genomic_DNA"/>
</dbReference>
<gene>
    <name evidence="1" type="primary">Contig6952.g7443</name>
    <name evidence="1" type="ORF">STYLEM_11016</name>
</gene>
<dbReference type="Proteomes" id="UP000039865">
    <property type="component" value="Unassembled WGS sequence"/>
</dbReference>
<sequence>MLNKLMAKQLLRGTFYGQYRAAYFGSLNHQVIDQAIHEPAKVNWSQFFTQVKPADVSDTDVNTVGKLLTALASSSDHTEAQNQQELYFAVDEYFRKQFRKLDSKTAVQILLNLSKLDQPRITYLETSFWVWETLDEALRPVVDSLNSEDLHQVSRVLAFNLKGSQDLWDELDKRRYLLHAKLF</sequence>
<reference evidence="1 2" key="1">
    <citation type="submission" date="2014-06" db="EMBL/GenBank/DDBJ databases">
        <authorList>
            <person name="Swart Estienne"/>
        </authorList>
    </citation>
    <scope>NUCLEOTIDE SEQUENCE [LARGE SCALE GENOMIC DNA]</scope>
    <source>
        <strain evidence="1 2">130c</strain>
    </source>
</reference>
<dbReference type="InParanoid" id="A0A078AJB4"/>
<evidence type="ECO:0000313" key="1">
    <source>
        <dbReference type="EMBL" id="CDW81991.1"/>
    </source>
</evidence>
<organism evidence="1 2">
    <name type="scientific">Stylonychia lemnae</name>
    <name type="common">Ciliate</name>
    <dbReference type="NCBI Taxonomy" id="5949"/>
    <lineage>
        <taxon>Eukaryota</taxon>
        <taxon>Sar</taxon>
        <taxon>Alveolata</taxon>
        <taxon>Ciliophora</taxon>
        <taxon>Intramacronucleata</taxon>
        <taxon>Spirotrichea</taxon>
        <taxon>Stichotrichia</taxon>
        <taxon>Sporadotrichida</taxon>
        <taxon>Oxytrichidae</taxon>
        <taxon>Stylonychinae</taxon>
        <taxon>Stylonychia</taxon>
    </lineage>
</organism>
<dbReference type="AlphaFoldDB" id="A0A078AJB4"/>